<feature type="compositionally biased region" description="Basic and acidic residues" evidence="9">
    <location>
        <begin position="15"/>
        <end position="34"/>
    </location>
</feature>
<dbReference type="GeneID" id="16993928"/>
<comment type="similarity">
    <text evidence="2">Belongs to the SNF2/RAD54 helicase family.</text>
</comment>
<dbReference type="InterPro" id="IPR038718">
    <property type="entry name" value="SNF2-like_sf"/>
</dbReference>
<dbReference type="Gene3D" id="3.40.50.300">
    <property type="entry name" value="P-loop containing nucleotide triphosphate hydrolases"/>
    <property type="match status" value="1"/>
</dbReference>
<dbReference type="Gene3D" id="3.40.50.10810">
    <property type="entry name" value="Tandem AAA-ATPase domain"/>
    <property type="match status" value="1"/>
</dbReference>
<dbReference type="InterPro" id="IPR027417">
    <property type="entry name" value="P-loop_NTPase"/>
</dbReference>
<dbReference type="HOGENOM" id="CLU_000315_17_3_1"/>
<keyword evidence="4" id="KW-0378">Hydrolase</keyword>
<dbReference type="Proteomes" id="UP000007014">
    <property type="component" value="Chromosome 10"/>
</dbReference>
<evidence type="ECO:0000259" key="10">
    <source>
        <dbReference type="PROSITE" id="PS51192"/>
    </source>
</evidence>
<evidence type="ECO:0000259" key="11">
    <source>
        <dbReference type="PROSITE" id="PS51194"/>
    </source>
</evidence>
<keyword evidence="3" id="KW-0547">Nucleotide-binding</keyword>
<feature type="compositionally biased region" description="Low complexity" evidence="9">
    <location>
        <begin position="668"/>
        <end position="680"/>
    </location>
</feature>
<evidence type="ECO:0000256" key="8">
    <source>
        <dbReference type="ARBA" id="ARBA00023242"/>
    </source>
</evidence>
<keyword evidence="13" id="KW-1185">Reference proteome</keyword>
<feature type="region of interest" description="Disordered" evidence="9">
    <location>
        <begin position="762"/>
        <end position="803"/>
    </location>
</feature>
<dbReference type="KEGG" id="cme:CYME_CMJ200C"/>
<dbReference type="InterPro" id="IPR014001">
    <property type="entry name" value="Helicase_ATP-bd"/>
</dbReference>
<dbReference type="Pfam" id="PF00176">
    <property type="entry name" value="SNF2-rel_dom"/>
    <property type="match status" value="1"/>
</dbReference>
<dbReference type="GO" id="GO:0016787">
    <property type="term" value="F:hydrolase activity"/>
    <property type="evidence" value="ECO:0007669"/>
    <property type="project" value="UniProtKB-KW"/>
</dbReference>
<feature type="domain" description="Helicase ATP-binding" evidence="10">
    <location>
        <begin position="193"/>
        <end position="361"/>
    </location>
</feature>
<dbReference type="STRING" id="280699.M1VHH1"/>
<feature type="domain" description="Helicase C-terminal" evidence="11">
    <location>
        <begin position="507"/>
        <end position="670"/>
    </location>
</feature>
<evidence type="ECO:0000256" key="5">
    <source>
        <dbReference type="ARBA" id="ARBA00022806"/>
    </source>
</evidence>
<dbReference type="AlphaFoldDB" id="M1VHH1"/>
<protein>
    <submittedName>
        <fullName evidence="12">SWI/SNF related, matrix associated, actin dependent regulator of chromatin, subfamily a</fullName>
    </submittedName>
</protein>
<evidence type="ECO:0000256" key="7">
    <source>
        <dbReference type="ARBA" id="ARBA00023054"/>
    </source>
</evidence>
<dbReference type="PROSITE" id="PS51194">
    <property type="entry name" value="HELICASE_CTER"/>
    <property type="match status" value="1"/>
</dbReference>
<keyword evidence="8" id="KW-0539">Nucleus</keyword>
<feature type="region of interest" description="Disordered" evidence="9">
    <location>
        <begin position="114"/>
        <end position="145"/>
    </location>
</feature>
<dbReference type="InterPro" id="IPR000330">
    <property type="entry name" value="SNF2_N"/>
</dbReference>
<sequence length="849" mass="96197">MVDVEKTARTGDSVDSGRDESRKEDDVLVKRSEQDQVSLTEDGLVASYPVGECSERDNGGGDTGDCSVTDQGDLEAGTNSATQAVKRRRYEHLERLLKAATLYTSVLSEQIRQQQEQYRRRAHQQTSTPHNERSSKPGSTAGEKKLKTLVETADREQVDVRRTEARDAGALQLQEFTGGVLRDYQLAGLEWLVSLYENGINGILADEMGLGKTIQCIALICHLREMGVQGPFLIVGPLTVLPNWISEFQRFAPSVYALLYHGTKSERQLLRKRHLSTRNGASNMPVVITSYEIVMRDRVYLSKYHWAYIIIDEGHRIKNMDCQLLRELQSYTSANRLLITGTPLQNNLDELWSLLHFLMPDIFDSVELFREWFDFGNDIAAGALERQQEDAIVSKLHMILRPFMLRRLKSDVEKKMPKKREIYLFAPLSALQREYYMAIMQDRIHELLNARYGREYTRPLTLRNKFMQLRKVCCHPYLIAEPEENFTDGAYPITDERLVHAAGKLALADRLLPRLRARGHKVLLYSQFTSMLNILEDYLQLRGHKYARIDGSVKFEDRIRQMEAFNSPDSEIFIFLMSTRAGGLGLNLQAADTVIFYDSDPNPQMDLQAMDRCHRIGQRKPVHVYRLVTPNSVEERMLNRAVEKRKLERLVVTRGHFYCDATHASLQAPSAPSASNAGPSTTPDENRNPSQTVSSFDEALVQKLSALEENLLDLDTIASKEQVERILEELVNFVPAEAEYGNGGQITDADLDALMDREEMIDQEAESHADAESLPLQESASTQASQTSRSCRRKRAAMDANEAAPLNLSETTDADGIQTKTDAVVFRRQIAQGRGYQIFESGGESKLFQ</sequence>
<dbReference type="GO" id="GO:0004386">
    <property type="term" value="F:helicase activity"/>
    <property type="evidence" value="ECO:0007669"/>
    <property type="project" value="UniProtKB-KW"/>
</dbReference>
<dbReference type="Pfam" id="PF00271">
    <property type="entry name" value="Helicase_C"/>
    <property type="match status" value="1"/>
</dbReference>
<comment type="subcellular location">
    <subcellularLocation>
        <location evidence="1">Nucleus</location>
    </subcellularLocation>
</comment>
<evidence type="ECO:0000256" key="1">
    <source>
        <dbReference type="ARBA" id="ARBA00004123"/>
    </source>
</evidence>
<name>M1VHH1_CYAM1</name>
<evidence type="ECO:0000256" key="2">
    <source>
        <dbReference type="ARBA" id="ARBA00007025"/>
    </source>
</evidence>
<evidence type="ECO:0000256" key="3">
    <source>
        <dbReference type="ARBA" id="ARBA00022741"/>
    </source>
</evidence>
<dbReference type="CDD" id="cd18793">
    <property type="entry name" value="SF2_C_SNF"/>
    <property type="match status" value="1"/>
</dbReference>
<dbReference type="Gramene" id="CMJ200CT">
    <property type="protein sequence ID" value="CMJ200CT"/>
    <property type="gene ID" value="CMJ200C"/>
</dbReference>
<dbReference type="FunFam" id="3.40.50.10810:FF:000015">
    <property type="entry name" value="lymphoid-specific helicase isoform X1"/>
    <property type="match status" value="1"/>
</dbReference>
<feature type="compositionally biased region" description="Low complexity" evidence="9">
    <location>
        <begin position="779"/>
        <end position="789"/>
    </location>
</feature>
<dbReference type="OMA" id="YTEHERM"/>
<reference evidence="12 13" key="2">
    <citation type="journal article" date="2007" name="BMC Biol.">
        <title>A 100%-complete sequence reveals unusually simple genomic features in the hot-spring red alga Cyanidioschyzon merolae.</title>
        <authorList>
            <person name="Nozaki H."/>
            <person name="Takano H."/>
            <person name="Misumi O."/>
            <person name="Terasawa K."/>
            <person name="Matsuzaki M."/>
            <person name="Maruyama S."/>
            <person name="Nishida K."/>
            <person name="Yagisawa F."/>
            <person name="Yoshida Y."/>
            <person name="Fujiwara T."/>
            <person name="Takio S."/>
            <person name="Tamura K."/>
            <person name="Chung S.J."/>
            <person name="Nakamura S."/>
            <person name="Kuroiwa H."/>
            <person name="Tanaka K."/>
            <person name="Sato N."/>
            <person name="Kuroiwa T."/>
        </authorList>
    </citation>
    <scope>NUCLEOTIDE SEQUENCE [LARGE SCALE GENOMIC DNA]</scope>
    <source>
        <strain evidence="12 13">10D</strain>
    </source>
</reference>
<feature type="region of interest" description="Disordered" evidence="9">
    <location>
        <begin position="1"/>
        <end position="83"/>
    </location>
</feature>
<reference evidence="12 13" key="1">
    <citation type="journal article" date="2004" name="Nature">
        <title>Genome sequence of the ultrasmall unicellular red alga Cyanidioschyzon merolae 10D.</title>
        <authorList>
            <person name="Matsuzaki M."/>
            <person name="Misumi O."/>
            <person name="Shin-i T."/>
            <person name="Maruyama S."/>
            <person name="Takahara M."/>
            <person name="Miyagishima S."/>
            <person name="Mori T."/>
            <person name="Nishida K."/>
            <person name="Yagisawa F."/>
            <person name="Nishida K."/>
            <person name="Yoshida Y."/>
            <person name="Nishimura Y."/>
            <person name="Nakao S."/>
            <person name="Kobayashi T."/>
            <person name="Momoyama Y."/>
            <person name="Higashiyama T."/>
            <person name="Minoda A."/>
            <person name="Sano M."/>
            <person name="Nomoto H."/>
            <person name="Oishi K."/>
            <person name="Hayashi H."/>
            <person name="Ohta F."/>
            <person name="Nishizaka S."/>
            <person name="Haga S."/>
            <person name="Miura S."/>
            <person name="Morishita T."/>
            <person name="Kabeya Y."/>
            <person name="Terasawa K."/>
            <person name="Suzuki Y."/>
            <person name="Ishii Y."/>
            <person name="Asakawa S."/>
            <person name="Takano H."/>
            <person name="Ohta N."/>
            <person name="Kuroiwa H."/>
            <person name="Tanaka K."/>
            <person name="Shimizu N."/>
            <person name="Sugano S."/>
            <person name="Sato N."/>
            <person name="Nozaki H."/>
            <person name="Ogasawara N."/>
            <person name="Kohara Y."/>
            <person name="Kuroiwa T."/>
        </authorList>
    </citation>
    <scope>NUCLEOTIDE SEQUENCE [LARGE SCALE GENOMIC DNA]</scope>
    <source>
        <strain evidence="12 13">10D</strain>
    </source>
</reference>
<dbReference type="EMBL" id="AP006492">
    <property type="protein sequence ID" value="BAM80318.1"/>
    <property type="molecule type" value="Genomic_DNA"/>
</dbReference>
<feature type="compositionally biased region" description="Basic and acidic residues" evidence="9">
    <location>
        <begin position="762"/>
        <end position="771"/>
    </location>
</feature>
<evidence type="ECO:0000256" key="9">
    <source>
        <dbReference type="SAM" id="MobiDB-lite"/>
    </source>
</evidence>
<evidence type="ECO:0000313" key="13">
    <source>
        <dbReference type="Proteomes" id="UP000007014"/>
    </source>
</evidence>
<dbReference type="SUPFAM" id="SSF52540">
    <property type="entry name" value="P-loop containing nucleoside triphosphate hydrolases"/>
    <property type="match status" value="2"/>
</dbReference>
<feature type="region of interest" description="Disordered" evidence="9">
    <location>
        <begin position="668"/>
        <end position="695"/>
    </location>
</feature>
<dbReference type="GO" id="GO:0005524">
    <property type="term" value="F:ATP binding"/>
    <property type="evidence" value="ECO:0007669"/>
    <property type="project" value="UniProtKB-KW"/>
</dbReference>
<dbReference type="OrthoDB" id="5857104at2759"/>
<dbReference type="InterPro" id="IPR001650">
    <property type="entry name" value="Helicase_C-like"/>
</dbReference>
<dbReference type="PROSITE" id="PS51192">
    <property type="entry name" value="HELICASE_ATP_BIND_1"/>
    <property type="match status" value="1"/>
</dbReference>
<keyword evidence="6" id="KW-0067">ATP-binding</keyword>
<proteinExistence type="inferred from homology"/>
<dbReference type="InterPro" id="IPR049730">
    <property type="entry name" value="SNF2/RAD54-like_C"/>
</dbReference>
<dbReference type="PANTHER" id="PTHR10799">
    <property type="entry name" value="SNF2/RAD54 HELICASE FAMILY"/>
    <property type="match status" value="1"/>
</dbReference>
<dbReference type="eggNOG" id="KOG0385">
    <property type="taxonomic scope" value="Eukaryota"/>
</dbReference>
<evidence type="ECO:0000256" key="4">
    <source>
        <dbReference type="ARBA" id="ARBA00022801"/>
    </source>
</evidence>
<dbReference type="RefSeq" id="XP_005534925.1">
    <property type="nucleotide sequence ID" value="XM_005534868.1"/>
</dbReference>
<organism evidence="12 13">
    <name type="scientific">Cyanidioschyzon merolae (strain NIES-3377 / 10D)</name>
    <name type="common">Unicellular red alga</name>
    <dbReference type="NCBI Taxonomy" id="280699"/>
    <lineage>
        <taxon>Eukaryota</taxon>
        <taxon>Rhodophyta</taxon>
        <taxon>Bangiophyceae</taxon>
        <taxon>Cyanidiales</taxon>
        <taxon>Cyanidiaceae</taxon>
        <taxon>Cyanidioschyzon</taxon>
    </lineage>
</organism>
<gene>
    <name evidence="12" type="ORF">CYME_CMJ200C</name>
</gene>
<accession>M1VHH1</accession>
<dbReference type="SMART" id="SM00490">
    <property type="entry name" value="HELICc"/>
    <property type="match status" value="1"/>
</dbReference>
<evidence type="ECO:0000256" key="6">
    <source>
        <dbReference type="ARBA" id="ARBA00022840"/>
    </source>
</evidence>
<dbReference type="GO" id="GO:0005634">
    <property type="term" value="C:nucleus"/>
    <property type="evidence" value="ECO:0007669"/>
    <property type="project" value="UniProtKB-SubCell"/>
</dbReference>
<evidence type="ECO:0000313" key="12">
    <source>
        <dbReference type="EMBL" id="BAM80318.1"/>
    </source>
</evidence>
<dbReference type="SMART" id="SM00487">
    <property type="entry name" value="DEXDc"/>
    <property type="match status" value="1"/>
</dbReference>
<keyword evidence="5" id="KW-0347">Helicase</keyword>
<keyword evidence="7" id="KW-0175">Coiled coil</keyword>